<feature type="compositionally biased region" description="Basic and acidic residues" evidence="1">
    <location>
        <begin position="1"/>
        <end position="10"/>
    </location>
</feature>
<name>A0A9E7N9C4_9EURY</name>
<dbReference type="PANTHER" id="PTHR47403:SF6">
    <property type="entry name" value="N-ACETYLTRANSFERASE DOMAIN-CONTAINING PROTEIN"/>
    <property type="match status" value="1"/>
</dbReference>
<dbReference type="PANTHER" id="PTHR47403">
    <property type="entry name" value="LOC100145250 PROTEIN"/>
    <property type="match status" value="1"/>
</dbReference>
<dbReference type="Proteomes" id="UP001056855">
    <property type="component" value="Chromosome"/>
</dbReference>
<accession>A0A9E7N9C4</accession>
<keyword evidence="4" id="KW-1185">Reference proteome</keyword>
<dbReference type="Pfam" id="PF00583">
    <property type="entry name" value="Acetyltransf_1"/>
    <property type="match status" value="1"/>
</dbReference>
<evidence type="ECO:0000256" key="1">
    <source>
        <dbReference type="SAM" id="MobiDB-lite"/>
    </source>
</evidence>
<dbReference type="KEGG" id="sawl:NGM29_15665"/>
<sequence>MGDSHTKPGDGTDADDANADDALEIRRATLEDQDAVVELTSDIWTDRGGDYLQYVYPDWLEDPDDDHKRTFLVDASGSDGDGDVAVAGLVQAVVLSPDEAWFQGLRIHRDYRRRGLSRRLNRACFDWARERGATVGRLMIFSWNAPALGASRSAGYEPATEFRWAHPAPDPDASGPDSVSTADNAARAWRSWSQSAARDHLQGLALDPDESWALRELSRTDLVHFAADEGVFTVDRPSGVAGVSYRNRTYDRETEAGDTEHWVEYGVSAWDDVDAARSLFAAIARDAARLEADRTRVLIPETVDAVSDASFAGAPISDEPDFVLEVDLSGSRGQVE</sequence>
<dbReference type="GeneID" id="73291513"/>
<dbReference type="RefSeq" id="WP_254157430.1">
    <property type="nucleotide sequence ID" value="NZ_CP100355.1"/>
</dbReference>
<dbReference type="Gene3D" id="3.40.630.30">
    <property type="match status" value="1"/>
</dbReference>
<evidence type="ECO:0000313" key="4">
    <source>
        <dbReference type="Proteomes" id="UP001056855"/>
    </source>
</evidence>
<dbReference type="CDD" id="cd04301">
    <property type="entry name" value="NAT_SF"/>
    <property type="match status" value="1"/>
</dbReference>
<dbReference type="InterPro" id="IPR016181">
    <property type="entry name" value="Acyl_CoA_acyltransferase"/>
</dbReference>
<dbReference type="GO" id="GO:0016747">
    <property type="term" value="F:acyltransferase activity, transferring groups other than amino-acyl groups"/>
    <property type="evidence" value="ECO:0007669"/>
    <property type="project" value="InterPro"/>
</dbReference>
<organism evidence="3 4">
    <name type="scientific">Natronosalvus rutilus</name>
    <dbReference type="NCBI Taxonomy" id="2953753"/>
    <lineage>
        <taxon>Archaea</taxon>
        <taxon>Methanobacteriati</taxon>
        <taxon>Methanobacteriota</taxon>
        <taxon>Stenosarchaea group</taxon>
        <taxon>Halobacteria</taxon>
        <taxon>Halobacteriales</taxon>
        <taxon>Natrialbaceae</taxon>
        <taxon>Natronosalvus</taxon>
    </lineage>
</organism>
<reference evidence="3" key="1">
    <citation type="submission" date="2022-06" db="EMBL/GenBank/DDBJ databases">
        <title>Diverse halophilic archaea isolated from saline environments.</title>
        <authorList>
            <person name="Cui H.-L."/>
        </authorList>
    </citation>
    <scope>NUCLEOTIDE SEQUENCE</scope>
    <source>
        <strain evidence="3">WLHS1</strain>
    </source>
</reference>
<gene>
    <name evidence="3" type="ORF">NGM29_15665</name>
</gene>
<proteinExistence type="predicted"/>
<evidence type="ECO:0000313" key="3">
    <source>
        <dbReference type="EMBL" id="UTF53191.1"/>
    </source>
</evidence>
<dbReference type="SUPFAM" id="SSF55729">
    <property type="entry name" value="Acyl-CoA N-acyltransferases (Nat)"/>
    <property type="match status" value="1"/>
</dbReference>
<feature type="region of interest" description="Disordered" evidence="1">
    <location>
        <begin position="1"/>
        <end position="20"/>
    </location>
</feature>
<dbReference type="EMBL" id="CP100355">
    <property type="protein sequence ID" value="UTF53191.1"/>
    <property type="molecule type" value="Genomic_DNA"/>
</dbReference>
<protein>
    <submittedName>
        <fullName evidence="3">GNAT family N-acetyltransferase</fullName>
    </submittedName>
</protein>
<dbReference type="InterPro" id="IPR000182">
    <property type="entry name" value="GNAT_dom"/>
</dbReference>
<dbReference type="PROSITE" id="PS51186">
    <property type="entry name" value="GNAT"/>
    <property type="match status" value="1"/>
</dbReference>
<dbReference type="AlphaFoldDB" id="A0A9E7N9C4"/>
<feature type="domain" description="N-acetyltransferase" evidence="2">
    <location>
        <begin position="23"/>
        <end position="169"/>
    </location>
</feature>
<evidence type="ECO:0000259" key="2">
    <source>
        <dbReference type="PROSITE" id="PS51186"/>
    </source>
</evidence>